<dbReference type="EMBL" id="CAEZUL010000055">
    <property type="protein sequence ID" value="CAB4599062.1"/>
    <property type="molecule type" value="Genomic_DNA"/>
</dbReference>
<keyword evidence="1" id="KW-0812">Transmembrane</keyword>
<proteinExistence type="predicted"/>
<gene>
    <name evidence="2" type="ORF">UFOPK1808_00635</name>
    <name evidence="3" type="ORF">UFOPK1889_00678</name>
</gene>
<evidence type="ECO:0000256" key="1">
    <source>
        <dbReference type="SAM" id="Phobius"/>
    </source>
</evidence>
<keyword evidence="1" id="KW-0472">Membrane</keyword>
<evidence type="ECO:0000313" key="3">
    <source>
        <dbReference type="EMBL" id="CAB4617850.1"/>
    </source>
</evidence>
<protein>
    <submittedName>
        <fullName evidence="2">Unannotated protein</fullName>
    </submittedName>
</protein>
<dbReference type="AlphaFoldDB" id="A0A6J6GCQ2"/>
<accession>A0A6J6GCQ2</accession>
<organism evidence="2">
    <name type="scientific">freshwater metagenome</name>
    <dbReference type="NCBI Taxonomy" id="449393"/>
    <lineage>
        <taxon>unclassified sequences</taxon>
        <taxon>metagenomes</taxon>
        <taxon>ecological metagenomes</taxon>
    </lineage>
</organism>
<dbReference type="EMBL" id="CAEZUZ010000096">
    <property type="protein sequence ID" value="CAB4617850.1"/>
    <property type="molecule type" value="Genomic_DNA"/>
</dbReference>
<feature type="transmembrane region" description="Helical" evidence="1">
    <location>
        <begin position="135"/>
        <end position="153"/>
    </location>
</feature>
<reference evidence="2" key="1">
    <citation type="submission" date="2020-05" db="EMBL/GenBank/DDBJ databases">
        <authorList>
            <person name="Chiriac C."/>
            <person name="Salcher M."/>
            <person name="Ghai R."/>
            <person name="Kavagutti S V."/>
        </authorList>
    </citation>
    <scope>NUCLEOTIDE SEQUENCE</scope>
</reference>
<feature type="transmembrane region" description="Helical" evidence="1">
    <location>
        <begin position="107"/>
        <end position="129"/>
    </location>
</feature>
<name>A0A6J6GCQ2_9ZZZZ</name>
<evidence type="ECO:0000313" key="2">
    <source>
        <dbReference type="EMBL" id="CAB4599062.1"/>
    </source>
</evidence>
<feature type="transmembrane region" description="Helical" evidence="1">
    <location>
        <begin position="51"/>
        <end position="74"/>
    </location>
</feature>
<keyword evidence="1" id="KW-1133">Transmembrane helix</keyword>
<sequence length="199" mass="22359">MRKLLIAFTSLLFAAGTIGTNIGPALVDDHPLLVLMLSARSRVLFASVPYIDAFPFFLVGFLRLLAAAVALYYVGRLFGEKALRWTEAQVGEMPRIYRWTERATVRAGWLAVLLMPGSNIVCLLVGHLGMKASKFFTFITAGIVIRLIVMWFGGKAFEDQIKWTLNYIEKYQWWVVGALFAVSFYQTSRRRSPGAPDAE</sequence>